<dbReference type="InterPro" id="IPR016025">
    <property type="entry name" value="Clathrin_H-chain_N"/>
</dbReference>
<dbReference type="InterPro" id="IPR016341">
    <property type="entry name" value="Clathrin_heavy_chain"/>
</dbReference>
<evidence type="ECO:0000256" key="6">
    <source>
        <dbReference type="PIRNR" id="PIRNR002290"/>
    </source>
</evidence>
<dbReference type="Gene3D" id="1.25.40.730">
    <property type="match status" value="1"/>
</dbReference>
<comment type="subcellular location">
    <subcellularLocation>
        <location evidence="6">Cytoplasmic vesicle membrane</location>
        <topology evidence="6">Peripheral membrane protein</topology>
        <orientation evidence="6">Cytoplasmic side</orientation>
    </subcellularLocation>
    <subcellularLocation>
        <location evidence="6">Membrane</location>
        <location evidence="6">Coated pit</location>
        <topology evidence="6">Peripheral membrane protein</topology>
        <orientation evidence="6">Cytoplasmic side</orientation>
    </subcellularLocation>
</comment>
<dbReference type="Proteomes" id="UP000322225">
    <property type="component" value="Chromosome 11"/>
</dbReference>
<dbReference type="SUPFAM" id="SSF48371">
    <property type="entry name" value="ARM repeat"/>
    <property type="match status" value="6"/>
</dbReference>
<dbReference type="GO" id="GO:0006895">
    <property type="term" value="P:Golgi to endosome transport"/>
    <property type="evidence" value="ECO:0007669"/>
    <property type="project" value="TreeGrafter"/>
</dbReference>
<keyword evidence="2" id="KW-0677">Repeat</keyword>
<dbReference type="InterPro" id="IPR000547">
    <property type="entry name" value="Clathrin_H-chain/VPS_repeat"/>
</dbReference>
<dbReference type="GO" id="GO:0005198">
    <property type="term" value="F:structural molecule activity"/>
    <property type="evidence" value="ECO:0007669"/>
    <property type="project" value="InterPro"/>
</dbReference>
<dbReference type="PIRSF" id="PIRSF002290">
    <property type="entry name" value="Clathrin_H_chain"/>
    <property type="match status" value="1"/>
</dbReference>
<comment type="function">
    <text evidence="6">Clathrin is the major protein of the polyhedral coat of coated pits and vesicles.</text>
</comment>
<keyword evidence="10" id="KW-1185">Reference proteome</keyword>
<protein>
    <recommendedName>
        <fullName evidence="6">Clathrin heavy chain</fullName>
    </recommendedName>
</protein>
<feature type="repeat" description="CHCR" evidence="7">
    <location>
        <begin position="533"/>
        <end position="621"/>
    </location>
</feature>
<feature type="repeat" description="CHCR" evidence="7">
    <location>
        <begin position="951"/>
        <end position="1096"/>
    </location>
</feature>
<evidence type="ECO:0000313" key="9">
    <source>
        <dbReference type="EMBL" id="WWD21772.1"/>
    </source>
</evidence>
<dbReference type="InterPro" id="IPR011990">
    <property type="entry name" value="TPR-like_helical_dom_sf"/>
</dbReference>
<dbReference type="SMART" id="SM00299">
    <property type="entry name" value="CLH"/>
    <property type="match status" value="7"/>
</dbReference>
<dbReference type="GeneID" id="43589160"/>
<evidence type="ECO:0000313" key="10">
    <source>
        <dbReference type="Proteomes" id="UP000322225"/>
    </source>
</evidence>
<comment type="similarity">
    <text evidence="1 6">Belongs to the clathrin heavy chain family.</text>
</comment>
<dbReference type="GO" id="GO:0030130">
    <property type="term" value="C:clathrin coat of trans-Golgi network vesicle"/>
    <property type="evidence" value="ECO:0007669"/>
    <property type="project" value="InterPro"/>
</dbReference>
<dbReference type="FunFam" id="1.25.40.730:FF:000005">
    <property type="entry name" value="Clathrin heavy chain"/>
    <property type="match status" value="1"/>
</dbReference>
<dbReference type="PANTHER" id="PTHR10292">
    <property type="entry name" value="CLATHRIN HEAVY CHAIN RELATED"/>
    <property type="match status" value="1"/>
</dbReference>
<dbReference type="GO" id="GO:0032051">
    <property type="term" value="F:clathrin light chain binding"/>
    <property type="evidence" value="ECO:0007669"/>
    <property type="project" value="InterPro"/>
</dbReference>
<evidence type="ECO:0000256" key="2">
    <source>
        <dbReference type="ARBA" id="ARBA00022737"/>
    </source>
</evidence>
<keyword evidence="3 6" id="KW-0472">Membrane</keyword>
<proteinExistence type="inferred from homology"/>
<dbReference type="GO" id="GO:0071439">
    <property type="term" value="C:clathrin complex"/>
    <property type="evidence" value="ECO:0007669"/>
    <property type="project" value="InterPro"/>
</dbReference>
<organism evidence="9 10">
    <name type="scientific">Kwoniella shandongensis</name>
    <dbReference type="NCBI Taxonomy" id="1734106"/>
    <lineage>
        <taxon>Eukaryota</taxon>
        <taxon>Fungi</taxon>
        <taxon>Dikarya</taxon>
        <taxon>Basidiomycota</taxon>
        <taxon>Agaricomycotina</taxon>
        <taxon>Tremellomycetes</taxon>
        <taxon>Tremellales</taxon>
        <taxon>Cryptococcaceae</taxon>
        <taxon>Kwoniella</taxon>
    </lineage>
</organism>
<dbReference type="GO" id="GO:0006898">
    <property type="term" value="P:receptor-mediated endocytosis"/>
    <property type="evidence" value="ECO:0007669"/>
    <property type="project" value="TreeGrafter"/>
</dbReference>
<feature type="compositionally biased region" description="Basic and acidic residues" evidence="8">
    <location>
        <begin position="1592"/>
        <end position="1601"/>
    </location>
</feature>
<dbReference type="EMBL" id="CP144061">
    <property type="protein sequence ID" value="WWD21772.1"/>
    <property type="molecule type" value="Genomic_DNA"/>
</dbReference>
<dbReference type="FunFam" id="1.25.40.10:FF:000002">
    <property type="entry name" value="Clathrin heavy chain"/>
    <property type="match status" value="1"/>
</dbReference>
<dbReference type="GO" id="GO:0030132">
    <property type="term" value="C:clathrin coat of coated pit"/>
    <property type="evidence" value="ECO:0007669"/>
    <property type="project" value="InterPro"/>
</dbReference>
<feature type="repeat" description="CHCR" evidence="7">
    <location>
        <begin position="658"/>
        <end position="800"/>
    </location>
</feature>
<dbReference type="Gene3D" id="2.130.10.110">
    <property type="entry name" value="Clathrin heavy-chain terminal domain"/>
    <property type="match status" value="1"/>
</dbReference>
<feature type="region of interest" description="Disordered" evidence="8">
    <location>
        <begin position="1592"/>
        <end position="1611"/>
    </location>
</feature>
<sequence length="1646" mass="185027">MAAPEKPIVFTEHLQLTALGIQPASISFQSLTLESDAWICVRESLDTPQVVIVNLNDSSDVVRRPITADSAIMNPKSDVKILALKAGRQLQVFDLGSKQKLGAHLMNEDVIFWTWINDATLGIVTDREVFHWKLSETAPVKVFDRHASLAANQIINYRISQDEKWLVLVGISSNPNAGQPGQTGFKIKGAMQLYSLERGVSQPIEGHAAAFATIKLDGAPNPTKLFTFAVRTAVGAKLHIVEIGHQAPNPPFQKKAVDVFFPPEATNDFPVSLQVSSKHGIIYLVTKFGFIHLYEIETGQCIYMNRISGETIFTTAEYELLSGIIGVNRKGQVLKTLNNPELAIKLATRAGLPGADHMIQQQYQIYIQNGQYGEAAKIAANSPRGLLRTPQTIETFKKLPQVPGTLSPILQYFGILLEKGELNKHESLELARPVIQQGKKNLLEKWLKENKLECSEELGDLCRVGDLNLALSVYLRANVPNKVVACFAELGQFDKIVLYSKKVGYTPDYAQLLQHVVRINPEKGAEFASQLVNDESGPLVDLERIIDIFMAQNMLQQATSILLDALKDNKPEQGPLQTRLLEMNLVSAPAVADAILGNEMFTHYDRPRIANLAEKAGLVQRWLVEYFGRLTVEQSFACLQEMLKSNLRQNLAIAVQIATKYSDLLGPVKLIELFEQFKSSDGLYYYLGSVVNLSEDPEVHFKYIQAATRTGQIREVERICRESNFYNPEKVKNFLKEARLSDQLPLIIVCDRFDFVHDLVLYLYQNGLTNFIEIYVQRVNSARTPQVIGGLLDVDCDEATVKNLLLSVTGTFPIEELVEEVEKRNRLKLILPWLNNKVEQGSTDHAVYNAIAKIAIDSNNNPEAFLKENNLYDPAIVGKYCEKRDPYLAYIAYAKGFCDDELINITNENQMYKHQARYLVKRREIDLWTQVLNPESIHRRALIDQVIATAIPESTDPDDVSVTVKAFMHMELHGPLLELLEKIIIEPSPFSDNRSLQSLMFLTAIKNDKGKVMGYINKLSGYDVEAIAKVATEAGLYEEAFTIYQKHDMHAEAMNVLVEHMVSIDRGFAYANKINQPAVWSRLGKAQLDGLRVKDAIDSYIKAEDPSNFAEVIEIANRAGKHDDLVRFLQMARKTAREPKIDTELAYAYAKTDRLHDMEEFLGMTNVADVLQVGEKCFEDELYQASKLLFSSISNWARLATTLIYLGENQAAVDAARKAGNTQVWKQVNAACVDKKEFRLAQICGLNLIVHAEELPALLSLYERNGYFDEVISLMEGGLGLERAHMGMFTELSVLYAKYRPEKLMEHLKLFWQRVNIPKVIKAAEQAHLWPELVFLYIVYDEPDNAALAMMERLADWDHDQFKKVVVKVANMEIAYKAVTFYLARQPTLLPDLLAALSPRLDHGRVVKILQNEDHLPLAKPYLIATQKLNIAVVNEAYNDLLIEEEDHVTLRSSLETHDQYDAIKLAKRLENHELLEFRRIASLLYRLNSMWEESLALSKADRLWRDALETSAASKDIAVAEGLAGYFVGIGNKDAFAAILYVCFELVRPDFVEEMSWRFGLSDYSMPYKLQLQRDQASKIAALEKEVKELRSRTVEKESDNEPSSLLGSGLGGRLLIGGPTGGQPFMGNGVPNGGGMMAQPTGFY</sequence>
<dbReference type="Pfam" id="PF13838">
    <property type="entry name" value="Clathrin_H_link"/>
    <property type="match status" value="1"/>
</dbReference>
<dbReference type="FunFam" id="1.25.40.10:FF:000007">
    <property type="entry name" value="Clathrin heavy chain"/>
    <property type="match status" value="1"/>
</dbReference>
<reference evidence="9" key="1">
    <citation type="submission" date="2017-08" db="EMBL/GenBank/DDBJ databases">
        <authorList>
            <person name="Cuomo C."/>
            <person name="Billmyre B."/>
            <person name="Heitman J."/>
        </authorList>
    </citation>
    <scope>NUCLEOTIDE SEQUENCE</scope>
    <source>
        <strain evidence="9">CBS 12478</strain>
    </source>
</reference>
<evidence type="ECO:0000256" key="1">
    <source>
        <dbReference type="ARBA" id="ARBA00009535"/>
    </source>
</evidence>
<evidence type="ECO:0000256" key="8">
    <source>
        <dbReference type="SAM" id="MobiDB-lite"/>
    </source>
</evidence>
<evidence type="ECO:0000256" key="4">
    <source>
        <dbReference type="ARBA" id="ARBA00023176"/>
    </source>
</evidence>
<feature type="repeat" description="CHCR" evidence="7">
    <location>
        <begin position="1246"/>
        <end position="1391"/>
    </location>
</feature>
<dbReference type="PANTHER" id="PTHR10292:SF1">
    <property type="entry name" value="CLATHRIN HEAVY CHAIN"/>
    <property type="match status" value="1"/>
</dbReference>
<reference evidence="9" key="2">
    <citation type="submission" date="2024-01" db="EMBL/GenBank/DDBJ databases">
        <title>Comparative genomics of Cryptococcus and Kwoniella reveals pathogenesis evolution and contrasting modes of karyotype evolution via chromosome fusion or intercentromeric recombination.</title>
        <authorList>
            <person name="Coelho M.A."/>
            <person name="David-Palma M."/>
            <person name="Shea T."/>
            <person name="Bowers K."/>
            <person name="McGinley-Smith S."/>
            <person name="Mohammad A.W."/>
            <person name="Gnirke A."/>
            <person name="Yurkov A.M."/>
            <person name="Nowrousian M."/>
            <person name="Sun S."/>
            <person name="Cuomo C.A."/>
            <person name="Heitman J."/>
        </authorList>
    </citation>
    <scope>NUCLEOTIDE SEQUENCE</scope>
    <source>
        <strain evidence="9">CBS 12478</strain>
    </source>
</reference>
<dbReference type="GO" id="GO:0005829">
    <property type="term" value="C:cytosol"/>
    <property type="evidence" value="ECO:0007669"/>
    <property type="project" value="GOC"/>
</dbReference>
<dbReference type="RefSeq" id="XP_065823877.1">
    <property type="nucleotide sequence ID" value="XM_065967805.1"/>
</dbReference>
<keyword evidence="5 6" id="KW-0968">Cytoplasmic vesicle</keyword>
<evidence type="ECO:0000256" key="3">
    <source>
        <dbReference type="ARBA" id="ARBA00023136"/>
    </source>
</evidence>
<dbReference type="Pfam" id="PF00637">
    <property type="entry name" value="Clathrin"/>
    <property type="match status" value="7"/>
</dbReference>
<feature type="repeat" description="CHCR" evidence="7">
    <location>
        <begin position="1394"/>
        <end position="1537"/>
    </location>
</feature>
<evidence type="ECO:0000256" key="7">
    <source>
        <dbReference type="PROSITE-ProRule" id="PRU01006"/>
    </source>
</evidence>
<accession>A0AAJ8LPQ5</accession>
<keyword evidence="4 6" id="KW-0168">Coated pit</keyword>
<dbReference type="InterPro" id="IPR016024">
    <property type="entry name" value="ARM-type_fold"/>
</dbReference>
<gene>
    <name evidence="9" type="ORF">CI109_106259</name>
</gene>
<dbReference type="PROSITE" id="PS50236">
    <property type="entry name" value="CHCR"/>
    <property type="match status" value="7"/>
</dbReference>
<dbReference type="InterPro" id="IPR022365">
    <property type="entry name" value="Clathrin_H-chain_propeller_rpt"/>
</dbReference>
<dbReference type="FunFam" id="1.25.40.10:FF:000001">
    <property type="entry name" value="Clathrin heavy chain"/>
    <property type="match status" value="1"/>
</dbReference>
<dbReference type="GO" id="GO:0030479">
    <property type="term" value="C:actin cortical patch"/>
    <property type="evidence" value="ECO:0007669"/>
    <property type="project" value="TreeGrafter"/>
</dbReference>
<dbReference type="Gene3D" id="1.25.40.10">
    <property type="entry name" value="Tetratricopeptide repeat domain"/>
    <property type="match status" value="3"/>
</dbReference>
<feature type="repeat" description="CHCR" evidence="7">
    <location>
        <begin position="1100"/>
        <end position="1241"/>
    </location>
</feature>
<name>A0AAJ8LPQ5_9TREE</name>
<feature type="repeat" description="CHCR" evidence="7">
    <location>
        <begin position="805"/>
        <end position="944"/>
    </location>
</feature>
<dbReference type="Pfam" id="PF01394">
    <property type="entry name" value="Clathrin_propel"/>
    <property type="match status" value="1"/>
</dbReference>
<evidence type="ECO:0000256" key="5">
    <source>
        <dbReference type="ARBA" id="ARBA00023329"/>
    </source>
</evidence>
<dbReference type="FunFam" id="2.130.10.110:FF:000003">
    <property type="entry name" value="Clathrin heavy chain"/>
    <property type="match status" value="1"/>
</dbReference>
<dbReference type="SUPFAM" id="SSF50989">
    <property type="entry name" value="Clathrin heavy-chain terminal domain"/>
    <property type="match status" value="1"/>
</dbReference>
<dbReference type="KEGG" id="ksn:43589160"/>
<dbReference type="GO" id="GO:0006886">
    <property type="term" value="P:intracellular protein transport"/>
    <property type="evidence" value="ECO:0007669"/>
    <property type="project" value="UniProtKB-UniRule"/>
</dbReference>
<dbReference type="InterPro" id="IPR055358">
    <property type="entry name" value="CHCR"/>
</dbReference>